<dbReference type="Proteomes" id="UP000516028">
    <property type="component" value="Chromosome"/>
</dbReference>
<proteinExistence type="predicted"/>
<dbReference type="AlphaFoldDB" id="A0A7H0GG04"/>
<accession>A0A7H0GG04</accession>
<dbReference type="EMBL" id="CP060783">
    <property type="protein sequence ID" value="QNP47220.1"/>
    <property type="molecule type" value="Genomic_DNA"/>
</dbReference>
<reference evidence="1 2" key="1">
    <citation type="submission" date="2020-08" db="EMBL/GenBank/DDBJ databases">
        <title>Genome sequence of Diaphorobacter aerolatus KACC 16536T.</title>
        <authorList>
            <person name="Hyun D.-W."/>
            <person name="Bae J.-W."/>
        </authorList>
    </citation>
    <scope>NUCLEOTIDE SEQUENCE [LARGE SCALE GENOMIC DNA]</scope>
    <source>
        <strain evidence="1 2">KACC 16536</strain>
    </source>
</reference>
<evidence type="ECO:0000313" key="1">
    <source>
        <dbReference type="EMBL" id="QNP47220.1"/>
    </source>
</evidence>
<organism evidence="1 2">
    <name type="scientific">Diaphorobacter aerolatus</name>
    <dbReference type="NCBI Taxonomy" id="1288495"/>
    <lineage>
        <taxon>Bacteria</taxon>
        <taxon>Pseudomonadati</taxon>
        <taxon>Pseudomonadota</taxon>
        <taxon>Betaproteobacteria</taxon>
        <taxon>Burkholderiales</taxon>
        <taxon>Comamonadaceae</taxon>
        <taxon>Diaphorobacter</taxon>
    </lineage>
</organism>
<name>A0A7H0GG04_9BURK</name>
<protein>
    <submittedName>
        <fullName evidence="1">Uncharacterized protein</fullName>
    </submittedName>
</protein>
<dbReference type="RefSeq" id="WP_187722933.1">
    <property type="nucleotide sequence ID" value="NZ_CP060783.1"/>
</dbReference>
<sequence length="90" mass="10112">MTSFVRTDATMHHAGVERVQRAANNLSNSSVSLSATFARFANIGKSWADARRRAKEEESHYNLALREARMIADLSRAMNGVAVDNIRRYD</sequence>
<dbReference type="KEGG" id="daer:H9K75_12560"/>
<evidence type="ECO:0000313" key="2">
    <source>
        <dbReference type="Proteomes" id="UP000516028"/>
    </source>
</evidence>
<gene>
    <name evidence="1" type="ORF">H9K75_12560</name>
</gene>
<keyword evidence="2" id="KW-1185">Reference proteome</keyword>